<protein>
    <recommendedName>
        <fullName evidence="2">FANCI solenoid 4 domain-containing protein</fullName>
    </recommendedName>
</protein>
<evidence type="ECO:0000259" key="2">
    <source>
        <dbReference type="Pfam" id="PF14678"/>
    </source>
</evidence>
<accession>A0ABQ5S6V2</accession>
<dbReference type="PANTHER" id="PTHR21818:SF0">
    <property type="entry name" value="FANCONI ANEMIA GROUP I PROTEIN"/>
    <property type="match status" value="1"/>
</dbReference>
<dbReference type="EMBL" id="BSDZ01000024">
    <property type="protein sequence ID" value="GLI65566.1"/>
    <property type="molecule type" value="Genomic_DNA"/>
</dbReference>
<dbReference type="Pfam" id="PF14678">
    <property type="entry name" value="FANCI_S4"/>
    <property type="match status" value="1"/>
</dbReference>
<reference evidence="3 4" key="1">
    <citation type="journal article" date="2023" name="IScience">
        <title>Expanded male sex-determining region conserved during the evolution of homothallism in the green alga Volvox.</title>
        <authorList>
            <person name="Yamamoto K."/>
            <person name="Matsuzaki R."/>
            <person name="Mahakham W."/>
            <person name="Heman W."/>
            <person name="Sekimoto H."/>
            <person name="Kawachi M."/>
            <person name="Minakuchi Y."/>
            <person name="Toyoda A."/>
            <person name="Nozaki H."/>
        </authorList>
    </citation>
    <scope>NUCLEOTIDE SEQUENCE [LARGE SCALE GENOMIC DNA]</scope>
    <source>
        <strain evidence="3 4">NIES-4468</strain>
    </source>
</reference>
<feature type="non-terminal residue" evidence="3">
    <location>
        <position position="1"/>
    </location>
</feature>
<comment type="caution">
    <text evidence="3">The sequence shown here is derived from an EMBL/GenBank/DDBJ whole genome shotgun (WGS) entry which is preliminary data.</text>
</comment>
<keyword evidence="4" id="KW-1185">Reference proteome</keyword>
<organism evidence="3 4">
    <name type="scientific">Volvox africanus</name>
    <dbReference type="NCBI Taxonomy" id="51714"/>
    <lineage>
        <taxon>Eukaryota</taxon>
        <taxon>Viridiplantae</taxon>
        <taxon>Chlorophyta</taxon>
        <taxon>core chlorophytes</taxon>
        <taxon>Chlorophyceae</taxon>
        <taxon>CS clade</taxon>
        <taxon>Chlamydomonadales</taxon>
        <taxon>Volvocaceae</taxon>
        <taxon>Volvox</taxon>
    </lineage>
</organism>
<dbReference type="InterPro" id="IPR029314">
    <property type="entry name" value="FANCI_S4"/>
</dbReference>
<evidence type="ECO:0000256" key="1">
    <source>
        <dbReference type="SAM" id="MobiDB-lite"/>
    </source>
</evidence>
<feature type="domain" description="FANCI solenoid 4" evidence="2">
    <location>
        <begin position="256"/>
        <end position="434"/>
    </location>
</feature>
<dbReference type="PANTHER" id="PTHR21818">
    <property type="entry name" value="BC025462 PROTEIN"/>
    <property type="match status" value="1"/>
</dbReference>
<gene>
    <name evidence="3" type="ORF">VaNZ11_009043</name>
</gene>
<evidence type="ECO:0000313" key="4">
    <source>
        <dbReference type="Proteomes" id="UP001165090"/>
    </source>
</evidence>
<dbReference type="Proteomes" id="UP001165090">
    <property type="component" value="Unassembled WGS sequence"/>
</dbReference>
<sequence>DSLAALAVSCMREVLAAAAGLGGLETVAWVLQGLPIHSQDTQAQVDERDLASSDIVLARLPHFSEMLARLMTTCAFKEAMSLVEVVVAVARLLPLQMQKAVSDICFDLMYQTEPQITHTGLVRALVAAYATLRGKSELEALLTIVTHVQVVVGKAGDETQVEVSAPGALHEGTAQLAALEVLRQLEGHLSEADELLGAVVRGGTGAVAAAAAGAAEGTAPAGGGGASGSGAGSNGSGTTTGGGGTSTGNGAAAARSVKQLVEALCRRLREVLDVLQVVVQTRLGNPQVLEVQVEVLIKAYRLLGALAKAHLPLRGSAAATAAGVALPPPPPLGRAFHDLVVLVHKDLTPPVYAAVGDDLSAPAAVAGGEEGVGAVRLSRAKLKRDAKAYSQLVHAIEEWEKHLLSLEKAFKAQGVNLMQGAKRSTNRDFQIVVTAAAGGGGGGAMAGSGEDRVERQRR</sequence>
<proteinExistence type="predicted"/>
<evidence type="ECO:0000313" key="3">
    <source>
        <dbReference type="EMBL" id="GLI65566.1"/>
    </source>
</evidence>
<name>A0ABQ5S6V2_9CHLO</name>
<feature type="region of interest" description="Disordered" evidence="1">
    <location>
        <begin position="218"/>
        <end position="250"/>
    </location>
</feature>
<dbReference type="InterPro" id="IPR026171">
    <property type="entry name" value="FANCI"/>
</dbReference>
<feature type="compositionally biased region" description="Gly residues" evidence="1">
    <location>
        <begin position="220"/>
        <end position="247"/>
    </location>
</feature>